<dbReference type="InterPro" id="IPR045155">
    <property type="entry name" value="Beta-lactam_cat"/>
</dbReference>
<dbReference type="GO" id="GO:0046677">
    <property type="term" value="P:response to antibiotic"/>
    <property type="evidence" value="ECO:0007669"/>
    <property type="project" value="InterPro"/>
</dbReference>
<gene>
    <name evidence="2" type="ORF">ENK37_08130</name>
</gene>
<dbReference type="Pfam" id="PF13354">
    <property type="entry name" value="Beta-lactamase2"/>
    <property type="match status" value="1"/>
</dbReference>
<dbReference type="AlphaFoldDB" id="A0A7C4ZRY1"/>
<name>A0A7C4ZRY1_9DEIN</name>
<dbReference type="InterPro" id="IPR000871">
    <property type="entry name" value="Beta-lactam_class-A"/>
</dbReference>
<comment type="caution">
    <text evidence="2">The sequence shown here is derived from an EMBL/GenBank/DDBJ whole genome shotgun (WGS) entry which is preliminary data.</text>
</comment>
<dbReference type="Gene3D" id="3.40.710.10">
    <property type="entry name" value="DD-peptidase/beta-lactamase superfamily"/>
    <property type="match status" value="1"/>
</dbReference>
<dbReference type="GO" id="GO:0008800">
    <property type="term" value="F:beta-lactamase activity"/>
    <property type="evidence" value="ECO:0007669"/>
    <property type="project" value="InterPro"/>
</dbReference>
<sequence length="210" mass="22992">MNEDQKSLPSGSLQDWPAGTPLTLADLVGRMMAESDNTAADHLIHLLGRERVEVYAYENVPLLTTRAAFVLKADPELRGRWLEAGRAERRRLVAQAESRSLPSLAELMAALPETGVEWFYSARELCELALRALDAPLAGINPGLARREAWKQVAFKGGSEPGVLNLTTALVDAAGSRYCVAATWNAENLDENAFYGLYGAVLEQLARERP</sequence>
<dbReference type="EMBL" id="DRPZ01000210">
    <property type="protein sequence ID" value="HGY10000.1"/>
    <property type="molecule type" value="Genomic_DNA"/>
</dbReference>
<protein>
    <recommendedName>
        <fullName evidence="1">Beta-lactamase class A catalytic domain-containing protein</fullName>
    </recommendedName>
</protein>
<feature type="domain" description="Beta-lactamase class A catalytic" evidence="1">
    <location>
        <begin position="3"/>
        <end position="57"/>
    </location>
</feature>
<accession>A0A7C4ZRY1</accession>
<dbReference type="SUPFAM" id="SSF56601">
    <property type="entry name" value="beta-lactamase/transpeptidase-like"/>
    <property type="match status" value="1"/>
</dbReference>
<proteinExistence type="predicted"/>
<reference evidence="2" key="1">
    <citation type="journal article" date="2020" name="mSystems">
        <title>Genome- and Community-Level Interaction Insights into Carbon Utilization and Element Cycling Functions of Hydrothermarchaeota in Hydrothermal Sediment.</title>
        <authorList>
            <person name="Zhou Z."/>
            <person name="Liu Y."/>
            <person name="Xu W."/>
            <person name="Pan J."/>
            <person name="Luo Z.H."/>
            <person name="Li M."/>
        </authorList>
    </citation>
    <scope>NUCLEOTIDE SEQUENCE [LARGE SCALE GENOMIC DNA]</scope>
    <source>
        <strain evidence="2">HyVt-570</strain>
    </source>
</reference>
<organism evidence="2">
    <name type="scientific">Oceanithermus profundus</name>
    <dbReference type="NCBI Taxonomy" id="187137"/>
    <lineage>
        <taxon>Bacteria</taxon>
        <taxon>Thermotogati</taxon>
        <taxon>Deinococcota</taxon>
        <taxon>Deinococci</taxon>
        <taxon>Thermales</taxon>
        <taxon>Thermaceae</taxon>
        <taxon>Oceanithermus</taxon>
    </lineage>
</organism>
<evidence type="ECO:0000313" key="2">
    <source>
        <dbReference type="EMBL" id="HGY10000.1"/>
    </source>
</evidence>
<dbReference type="InterPro" id="IPR012338">
    <property type="entry name" value="Beta-lactam/transpept-like"/>
</dbReference>
<dbReference type="PANTHER" id="PTHR35333:SF5">
    <property type="entry name" value="CONSERVED LIPOPROTEIN LPQF-RELATED"/>
    <property type="match status" value="1"/>
</dbReference>
<evidence type="ECO:0000259" key="1">
    <source>
        <dbReference type="Pfam" id="PF13354"/>
    </source>
</evidence>
<dbReference type="PANTHER" id="PTHR35333">
    <property type="entry name" value="BETA-LACTAMASE"/>
    <property type="match status" value="1"/>
</dbReference>
<dbReference type="Proteomes" id="UP000885759">
    <property type="component" value="Unassembled WGS sequence"/>
</dbReference>
<dbReference type="GO" id="GO:0030655">
    <property type="term" value="P:beta-lactam antibiotic catabolic process"/>
    <property type="evidence" value="ECO:0007669"/>
    <property type="project" value="InterPro"/>
</dbReference>